<evidence type="ECO:0000256" key="1">
    <source>
        <dbReference type="ARBA" id="ARBA00006915"/>
    </source>
</evidence>
<dbReference type="SUPFAM" id="SSF47648">
    <property type="entry name" value="Nucleoside phosphorylase/phosphoribosyltransferase N-terminal domain"/>
    <property type="match status" value="1"/>
</dbReference>
<dbReference type="InterPro" id="IPR000312">
    <property type="entry name" value="Glycosyl_Trfase_fam3"/>
</dbReference>
<gene>
    <name evidence="6" type="ORF">JD292_06430</name>
</gene>
<dbReference type="GO" id="GO:0006213">
    <property type="term" value="P:pyrimidine nucleoside metabolic process"/>
    <property type="evidence" value="ECO:0007669"/>
    <property type="project" value="InterPro"/>
</dbReference>
<dbReference type="InterPro" id="IPR018090">
    <property type="entry name" value="Pyrmidine_PPas_bac/euk"/>
</dbReference>
<dbReference type="Pfam" id="PF07831">
    <property type="entry name" value="PYNP_C"/>
    <property type="match status" value="1"/>
</dbReference>
<dbReference type="NCBIfam" id="NF004490">
    <property type="entry name" value="PRK05820.1"/>
    <property type="match status" value="1"/>
</dbReference>
<dbReference type="PANTHER" id="PTHR10515:SF0">
    <property type="entry name" value="THYMIDINE PHOSPHORYLASE"/>
    <property type="match status" value="1"/>
</dbReference>
<dbReference type="PROSITE" id="PS00647">
    <property type="entry name" value="THYMID_PHOSPHORYLASE"/>
    <property type="match status" value="1"/>
</dbReference>
<comment type="caution">
    <text evidence="6">The sequence shown here is derived from an EMBL/GenBank/DDBJ whole genome shotgun (WGS) entry which is preliminary data.</text>
</comment>
<proteinExistence type="inferred from homology"/>
<evidence type="ECO:0000256" key="2">
    <source>
        <dbReference type="ARBA" id="ARBA00011738"/>
    </source>
</evidence>
<evidence type="ECO:0000259" key="5">
    <source>
        <dbReference type="SMART" id="SM00941"/>
    </source>
</evidence>
<keyword evidence="3 6" id="KW-0328">Glycosyltransferase</keyword>
<dbReference type="SMART" id="SM00941">
    <property type="entry name" value="PYNP_C"/>
    <property type="match status" value="1"/>
</dbReference>
<dbReference type="InterPro" id="IPR017872">
    <property type="entry name" value="Pyrmidine_PPase_CS"/>
</dbReference>
<dbReference type="GO" id="GO:0005829">
    <property type="term" value="C:cytosol"/>
    <property type="evidence" value="ECO:0007669"/>
    <property type="project" value="TreeGrafter"/>
</dbReference>
<accession>A0A934QEB5</accession>
<dbReference type="Proteomes" id="UP000618733">
    <property type="component" value="Unassembled WGS sequence"/>
</dbReference>
<dbReference type="EMBL" id="JAEHOI010000005">
    <property type="protein sequence ID" value="MBK0421707.1"/>
    <property type="molecule type" value="Genomic_DNA"/>
</dbReference>
<dbReference type="GO" id="GO:0009032">
    <property type="term" value="F:thymidine phosphorylase activity"/>
    <property type="evidence" value="ECO:0007669"/>
    <property type="project" value="UniProtKB-EC"/>
</dbReference>
<sequence>MTLESAPTGGPARSVEPFDVVDLIGRKRFAGQLSDPEIAWLVDAFTRGVVAPEQMSSLLMAIVIQGMERGEIRALTDAIIASGERMDFSGLGRPAIDKHSTGGVGDKTTLPLVPLLASLGVAVPQLSGRGLGHTGGTLDKLESIPGWRAELTNDEMTAMLREIGGVICAAGSGLAPADKKLYALRDVTGTVAAVPLIASSIMSKKIAEGAGGLVLDVKFGSGAFLPSVADAQELARTMVDLGTDSGLPTVALLTDMDAPLGRAVGNANEVRESVEVLAGGGPADTVALTLALAREMLDLAGLGDVDPAPALSDGRAMDAWRRMISAQGGDPDAPLPVARETEIVRADRDGEIARVDARAVGVGAWRLGAGRVRPGDPVDHAAGVEVLVRPGDRVREGDALFEVSCDNAGRLARGLEALGTAIEWGAAPERPLVAGRVTA</sequence>
<dbReference type="GO" id="GO:0006206">
    <property type="term" value="P:pyrimidine nucleobase metabolic process"/>
    <property type="evidence" value="ECO:0007669"/>
    <property type="project" value="InterPro"/>
</dbReference>
<dbReference type="Pfam" id="PF00591">
    <property type="entry name" value="Glycos_transf_3"/>
    <property type="match status" value="1"/>
</dbReference>
<dbReference type="AlphaFoldDB" id="A0A934QEB5"/>
<dbReference type="Gene3D" id="3.40.1030.10">
    <property type="entry name" value="Nucleoside phosphorylase/phosphoribosyltransferase catalytic domain"/>
    <property type="match status" value="1"/>
</dbReference>
<comment type="subunit">
    <text evidence="2">Homodimer.</text>
</comment>
<dbReference type="InterPro" id="IPR000053">
    <property type="entry name" value="Thymidine/pyrmidine_PPase"/>
</dbReference>
<dbReference type="PIRSF" id="PIRSF000478">
    <property type="entry name" value="TP_PyNP"/>
    <property type="match status" value="1"/>
</dbReference>
<dbReference type="InterPro" id="IPR036320">
    <property type="entry name" value="Glycosyl_Trfase_fam3_N_dom_sf"/>
</dbReference>
<dbReference type="NCBIfam" id="TIGR02644">
    <property type="entry name" value="Y_phosphoryl"/>
    <property type="match status" value="1"/>
</dbReference>
<dbReference type="PANTHER" id="PTHR10515">
    <property type="entry name" value="THYMIDINE PHOSPHORYLASE"/>
    <property type="match status" value="1"/>
</dbReference>
<keyword evidence="4 6" id="KW-0808">Transferase</keyword>
<dbReference type="SUPFAM" id="SSF52418">
    <property type="entry name" value="Nucleoside phosphorylase/phosphoribosyltransferase catalytic domain"/>
    <property type="match status" value="1"/>
</dbReference>
<dbReference type="Gene3D" id="1.20.970.10">
    <property type="entry name" value="Transferase, Pyrimidine Nucleoside Phosphorylase, Chain C"/>
    <property type="match status" value="1"/>
</dbReference>
<feature type="domain" description="Pyrimidine nucleoside phosphorylase C-terminal" evidence="5">
    <location>
        <begin position="351"/>
        <end position="425"/>
    </location>
</feature>
<evidence type="ECO:0000313" key="6">
    <source>
        <dbReference type="EMBL" id="MBK0421707.1"/>
    </source>
</evidence>
<name>A0A934QEB5_9MICO</name>
<dbReference type="InterPro" id="IPR036566">
    <property type="entry name" value="PYNP-like_C_sf"/>
</dbReference>
<organism evidence="6 7">
    <name type="scientific">Leucobacter edaphi</name>
    <dbReference type="NCBI Taxonomy" id="2796472"/>
    <lineage>
        <taxon>Bacteria</taxon>
        <taxon>Bacillati</taxon>
        <taxon>Actinomycetota</taxon>
        <taxon>Actinomycetes</taxon>
        <taxon>Micrococcales</taxon>
        <taxon>Microbacteriaceae</taxon>
        <taxon>Leucobacter</taxon>
    </lineage>
</organism>
<dbReference type="Gene3D" id="3.90.1170.30">
    <property type="entry name" value="Pyrimidine nucleoside phosphorylase-like, C-terminal domain"/>
    <property type="match status" value="1"/>
</dbReference>
<dbReference type="GO" id="GO:0004645">
    <property type="term" value="F:1,4-alpha-oligoglucan phosphorylase activity"/>
    <property type="evidence" value="ECO:0007669"/>
    <property type="project" value="InterPro"/>
</dbReference>
<dbReference type="RefSeq" id="WP_200131904.1">
    <property type="nucleotide sequence ID" value="NZ_JAEHOI010000005.1"/>
</dbReference>
<dbReference type="SUPFAM" id="SSF54680">
    <property type="entry name" value="Pyrimidine nucleoside phosphorylase C-terminal domain"/>
    <property type="match status" value="1"/>
</dbReference>
<dbReference type="InterPro" id="IPR013102">
    <property type="entry name" value="PYNP_C"/>
</dbReference>
<dbReference type="InterPro" id="IPR035902">
    <property type="entry name" value="Nuc_phospho_transferase"/>
</dbReference>
<evidence type="ECO:0000256" key="3">
    <source>
        <dbReference type="ARBA" id="ARBA00022676"/>
    </source>
</evidence>
<dbReference type="FunFam" id="3.40.1030.10:FF:000003">
    <property type="entry name" value="Pyrimidine-nucleoside phosphorylase"/>
    <property type="match status" value="1"/>
</dbReference>
<comment type="similarity">
    <text evidence="1">Belongs to the thymidine/pyrimidine-nucleoside phosphorylase family.</text>
</comment>
<protein>
    <submittedName>
        <fullName evidence="6">Thymidine phosphorylase</fullName>
        <ecNumber evidence="6">2.4.2.4</ecNumber>
    </submittedName>
</protein>
<dbReference type="Pfam" id="PF02885">
    <property type="entry name" value="Glycos_trans_3N"/>
    <property type="match status" value="1"/>
</dbReference>
<keyword evidence="7" id="KW-1185">Reference proteome</keyword>
<evidence type="ECO:0000313" key="7">
    <source>
        <dbReference type="Proteomes" id="UP000618733"/>
    </source>
</evidence>
<evidence type="ECO:0000256" key="4">
    <source>
        <dbReference type="ARBA" id="ARBA00022679"/>
    </source>
</evidence>
<dbReference type="InterPro" id="IPR017459">
    <property type="entry name" value="Glycosyl_Trfase_fam3_N_dom"/>
</dbReference>
<reference evidence="6" key="1">
    <citation type="submission" date="2020-12" db="EMBL/GenBank/DDBJ databases">
        <title>Leucobacter sp. CAS2, isolated from Chromium sludge.</title>
        <authorList>
            <person name="Xu Z."/>
        </authorList>
    </citation>
    <scope>NUCLEOTIDE SEQUENCE</scope>
    <source>
        <strain evidence="6">CSA2</strain>
    </source>
</reference>
<dbReference type="EC" id="2.4.2.4" evidence="6"/>